<proteinExistence type="predicted"/>
<dbReference type="Gramene" id="TVU49076">
    <property type="protein sequence ID" value="TVU49076"/>
    <property type="gene ID" value="EJB05_00367"/>
</dbReference>
<dbReference type="EMBL" id="RWGY01000002">
    <property type="protein sequence ID" value="TVU49076.1"/>
    <property type="molecule type" value="Genomic_DNA"/>
</dbReference>
<protein>
    <submittedName>
        <fullName evidence="2">Uncharacterized protein</fullName>
    </submittedName>
</protein>
<sequence>MRSSTAAVGMSFSSAAEFRFRSRRPVTSPAPSSFRHPRLGPQSSLLRLSHQWASFPPPLLTAAGRRQPSVVATNSRSTPNHRLQQQIRSRTPPVSICKKDQQWVVICEVPRINGNLRFSQGLVWILIHSILQFSQNCHVIR</sequence>
<feature type="compositionally biased region" description="Polar residues" evidence="1">
    <location>
        <begin position="70"/>
        <end position="89"/>
    </location>
</feature>
<dbReference type="Proteomes" id="UP000324897">
    <property type="component" value="Chromosome 6"/>
</dbReference>
<evidence type="ECO:0000256" key="1">
    <source>
        <dbReference type="SAM" id="MobiDB-lite"/>
    </source>
</evidence>
<accession>A0A5J9WMB1</accession>
<evidence type="ECO:0000313" key="3">
    <source>
        <dbReference type="Proteomes" id="UP000324897"/>
    </source>
</evidence>
<evidence type="ECO:0000313" key="2">
    <source>
        <dbReference type="EMBL" id="TVU49076.1"/>
    </source>
</evidence>
<dbReference type="AlphaFoldDB" id="A0A5J9WMB1"/>
<reference evidence="2 3" key="1">
    <citation type="journal article" date="2019" name="Sci. Rep.">
        <title>A high-quality genome of Eragrostis curvula grass provides insights into Poaceae evolution and supports new strategies to enhance forage quality.</title>
        <authorList>
            <person name="Carballo J."/>
            <person name="Santos B.A.C.M."/>
            <person name="Zappacosta D."/>
            <person name="Garbus I."/>
            <person name="Selva J.P."/>
            <person name="Gallo C.A."/>
            <person name="Diaz A."/>
            <person name="Albertini E."/>
            <person name="Caccamo M."/>
            <person name="Echenique V."/>
        </authorList>
    </citation>
    <scope>NUCLEOTIDE SEQUENCE [LARGE SCALE GENOMIC DNA]</scope>
    <source>
        <strain evidence="3">cv. Victoria</strain>
        <tissue evidence="2">Leaf</tissue>
    </source>
</reference>
<gene>
    <name evidence="2" type="ORF">EJB05_00367</name>
</gene>
<keyword evidence="3" id="KW-1185">Reference proteome</keyword>
<comment type="caution">
    <text evidence="2">The sequence shown here is derived from an EMBL/GenBank/DDBJ whole genome shotgun (WGS) entry which is preliminary data.</text>
</comment>
<name>A0A5J9WMB1_9POAL</name>
<organism evidence="2 3">
    <name type="scientific">Eragrostis curvula</name>
    <name type="common">weeping love grass</name>
    <dbReference type="NCBI Taxonomy" id="38414"/>
    <lineage>
        <taxon>Eukaryota</taxon>
        <taxon>Viridiplantae</taxon>
        <taxon>Streptophyta</taxon>
        <taxon>Embryophyta</taxon>
        <taxon>Tracheophyta</taxon>
        <taxon>Spermatophyta</taxon>
        <taxon>Magnoliopsida</taxon>
        <taxon>Liliopsida</taxon>
        <taxon>Poales</taxon>
        <taxon>Poaceae</taxon>
        <taxon>PACMAD clade</taxon>
        <taxon>Chloridoideae</taxon>
        <taxon>Eragrostideae</taxon>
        <taxon>Eragrostidinae</taxon>
        <taxon>Eragrostis</taxon>
    </lineage>
</organism>
<feature type="region of interest" description="Disordered" evidence="1">
    <location>
        <begin position="59"/>
        <end position="91"/>
    </location>
</feature>